<evidence type="ECO:0000313" key="3">
    <source>
        <dbReference type="Proteomes" id="UP000092484"/>
    </source>
</evidence>
<sequence>MHKTLLAFATGALALAGFAFASSAETRREAAPAGGEPVLLELFTSQGCSSCPPADRLASELARDPALVVISRPVTYWDRLGWKDTLAREDNTELQRAYARAGLAGQNGVYTPQLVIDGRFGAVGSGADEVTRGIARHGGKGGAAIRVRDLGAEGFAVGVAGVAQRPAELVLVAVGRRSVVDIARGENGGRAIEYVNVVRDERRLTGWRGGQANLVIAPAQLQVQGADAYALVLREGGGGRVLAAGWLGQ</sequence>
<dbReference type="Proteomes" id="UP000092484">
    <property type="component" value="Unassembled WGS sequence"/>
</dbReference>
<keyword evidence="1" id="KW-0732">Signal</keyword>
<keyword evidence="3" id="KW-1185">Reference proteome</keyword>
<organism evidence="2 3">
    <name type="scientific">Erythrobacter dokdonensis DSW-74</name>
    <dbReference type="NCBI Taxonomy" id="1300349"/>
    <lineage>
        <taxon>Bacteria</taxon>
        <taxon>Pseudomonadati</taxon>
        <taxon>Pseudomonadota</taxon>
        <taxon>Alphaproteobacteria</taxon>
        <taxon>Sphingomonadales</taxon>
        <taxon>Erythrobacteraceae</taxon>
        <taxon>Erythrobacter/Porphyrobacter group</taxon>
        <taxon>Erythrobacter</taxon>
    </lineage>
</organism>
<accession>A0A1A7BF05</accession>
<dbReference type="STRING" id="1300349.I603_1531"/>
<gene>
    <name evidence="2" type="ORF">I603_1531</name>
</gene>
<reference evidence="2 3" key="1">
    <citation type="submission" date="2016-06" db="EMBL/GenBank/DDBJ databases">
        <title>Genome sequence of Porphyrobacter dokdonensis DSW-74.</title>
        <authorList>
            <person name="Kim J.F."/>
            <person name="Song J.Y."/>
        </authorList>
    </citation>
    <scope>NUCLEOTIDE SEQUENCE [LARGE SCALE GENOMIC DNA]</scope>
    <source>
        <strain evidence="2 3">DSW-74</strain>
    </source>
</reference>
<dbReference type="EMBL" id="LZYB01000003">
    <property type="protein sequence ID" value="OBV11123.1"/>
    <property type="molecule type" value="Genomic_DNA"/>
</dbReference>
<proteinExistence type="predicted"/>
<protein>
    <submittedName>
        <fullName evidence="2">DUF1223 domain-containing protein</fullName>
    </submittedName>
</protein>
<dbReference type="AlphaFoldDB" id="A0A1A7BF05"/>
<dbReference type="InterPro" id="IPR010634">
    <property type="entry name" value="DUF1223"/>
</dbReference>
<dbReference type="PANTHER" id="PTHR36057:SF1">
    <property type="entry name" value="LIPOPROTEIN LIPID ATTACHMENT SITE-LIKE PROTEIN, PUTATIVE (DUF1223)-RELATED"/>
    <property type="match status" value="1"/>
</dbReference>
<evidence type="ECO:0000313" key="2">
    <source>
        <dbReference type="EMBL" id="OBV11123.1"/>
    </source>
</evidence>
<feature type="chain" id="PRO_5008354908" evidence="1">
    <location>
        <begin position="22"/>
        <end position="249"/>
    </location>
</feature>
<comment type="caution">
    <text evidence="2">The sequence shown here is derived from an EMBL/GenBank/DDBJ whole genome shotgun (WGS) entry which is preliminary data.</text>
</comment>
<dbReference type="Pfam" id="PF06764">
    <property type="entry name" value="DUF1223"/>
    <property type="match status" value="1"/>
</dbReference>
<dbReference type="PANTHER" id="PTHR36057">
    <property type="match status" value="1"/>
</dbReference>
<dbReference type="SUPFAM" id="SSF52833">
    <property type="entry name" value="Thioredoxin-like"/>
    <property type="match status" value="1"/>
</dbReference>
<dbReference type="RefSeq" id="WP_068863692.1">
    <property type="nucleotide sequence ID" value="NZ_LZYB01000003.1"/>
</dbReference>
<name>A0A1A7BF05_9SPHN</name>
<evidence type="ECO:0000256" key="1">
    <source>
        <dbReference type="SAM" id="SignalP"/>
    </source>
</evidence>
<feature type="signal peptide" evidence="1">
    <location>
        <begin position="1"/>
        <end position="21"/>
    </location>
</feature>
<dbReference type="InterPro" id="IPR036249">
    <property type="entry name" value="Thioredoxin-like_sf"/>
</dbReference>
<dbReference type="PATRIC" id="fig|1300349.4.peg.1528"/>